<dbReference type="Gene3D" id="1.20.120.530">
    <property type="entry name" value="GntR ligand-binding domain-like"/>
    <property type="match status" value="1"/>
</dbReference>
<accession>A0ABS2TWK5</accession>
<dbReference type="InterPro" id="IPR011711">
    <property type="entry name" value="GntR_C"/>
</dbReference>
<feature type="compositionally biased region" description="Low complexity" evidence="4">
    <location>
        <begin position="279"/>
        <end position="304"/>
    </location>
</feature>
<feature type="domain" description="HTH gntR-type" evidence="5">
    <location>
        <begin position="51"/>
        <end position="119"/>
    </location>
</feature>
<keyword evidence="3" id="KW-0804">Transcription</keyword>
<evidence type="ECO:0000313" key="6">
    <source>
        <dbReference type="EMBL" id="MBM9506348.1"/>
    </source>
</evidence>
<dbReference type="Pfam" id="PF07729">
    <property type="entry name" value="FCD"/>
    <property type="match status" value="1"/>
</dbReference>
<dbReference type="Pfam" id="PF00392">
    <property type="entry name" value="GntR"/>
    <property type="match status" value="1"/>
</dbReference>
<dbReference type="RefSeq" id="WP_205358189.1">
    <property type="nucleotide sequence ID" value="NZ_JADKYB010000008.1"/>
</dbReference>
<dbReference type="InterPro" id="IPR000524">
    <property type="entry name" value="Tscrpt_reg_HTH_GntR"/>
</dbReference>
<dbReference type="PROSITE" id="PS50949">
    <property type="entry name" value="HTH_GNTR"/>
    <property type="match status" value="1"/>
</dbReference>
<dbReference type="Proteomes" id="UP000749040">
    <property type="component" value="Unassembled WGS sequence"/>
</dbReference>
<proteinExistence type="predicted"/>
<evidence type="ECO:0000256" key="3">
    <source>
        <dbReference type="ARBA" id="ARBA00023163"/>
    </source>
</evidence>
<reference evidence="6 7" key="1">
    <citation type="submission" date="2021-01" db="EMBL/GenBank/DDBJ databases">
        <title>Streptomyces acididurans sp. nov., isolated from a peat swamp forest soil.</title>
        <authorList>
            <person name="Chantavorakit T."/>
            <person name="Duangmal K."/>
        </authorList>
    </citation>
    <scope>NUCLEOTIDE SEQUENCE [LARGE SCALE GENOMIC DNA]</scope>
    <source>
        <strain evidence="6 7">KK5PA1</strain>
    </source>
</reference>
<keyword evidence="1" id="KW-0805">Transcription regulation</keyword>
<dbReference type="PRINTS" id="PR00035">
    <property type="entry name" value="HTHGNTR"/>
</dbReference>
<feature type="compositionally biased region" description="Low complexity" evidence="4">
    <location>
        <begin position="35"/>
        <end position="45"/>
    </location>
</feature>
<feature type="compositionally biased region" description="Basic and acidic residues" evidence="4">
    <location>
        <begin position="9"/>
        <end position="27"/>
    </location>
</feature>
<evidence type="ECO:0000256" key="4">
    <source>
        <dbReference type="SAM" id="MobiDB-lite"/>
    </source>
</evidence>
<dbReference type="CDD" id="cd07377">
    <property type="entry name" value="WHTH_GntR"/>
    <property type="match status" value="1"/>
</dbReference>
<gene>
    <name evidence="6" type="ORF">ITX44_17670</name>
</gene>
<keyword evidence="7" id="KW-1185">Reference proteome</keyword>
<evidence type="ECO:0000256" key="2">
    <source>
        <dbReference type="ARBA" id="ARBA00023125"/>
    </source>
</evidence>
<evidence type="ECO:0000313" key="7">
    <source>
        <dbReference type="Proteomes" id="UP000749040"/>
    </source>
</evidence>
<feature type="region of interest" description="Disordered" evidence="4">
    <location>
        <begin position="275"/>
        <end position="315"/>
    </location>
</feature>
<keyword evidence="2" id="KW-0238">DNA-binding</keyword>
<dbReference type="SUPFAM" id="SSF46785">
    <property type="entry name" value="Winged helix' DNA-binding domain"/>
    <property type="match status" value="1"/>
</dbReference>
<protein>
    <submittedName>
        <fullName evidence="6">FadR family transcriptional regulator</fullName>
    </submittedName>
</protein>
<feature type="region of interest" description="Disordered" evidence="4">
    <location>
        <begin position="1"/>
        <end position="48"/>
    </location>
</feature>
<evidence type="ECO:0000259" key="5">
    <source>
        <dbReference type="PROSITE" id="PS50949"/>
    </source>
</evidence>
<dbReference type="InterPro" id="IPR036390">
    <property type="entry name" value="WH_DNA-bd_sf"/>
</dbReference>
<comment type="caution">
    <text evidence="6">The sequence shown here is derived from an EMBL/GenBank/DDBJ whole genome shotgun (WGS) entry which is preliminary data.</text>
</comment>
<sequence>MSPAQPPHDLPHEPPYDAPHDPLHDAGPDGPAAPPAAESAPKLPSWPRRPKRLATAVVEDLVDRIVGRELPEGSALPIEPVLCEMFAVSRTVIREAVKSLEAMRLVHAQQGHGTRVRSSDEWDLLNPVVLAASVRHDAELSILEDMVATRRALESEMAGQAADRADARQLRRIEAAFALMLAEEHDPARFLRADLEFHDTIMVASGNRVGRAVVRTINAEAFRSLRYIGETTVKDCQDSNAEHRLIWERVQAHDPEGAARAMNDHILRSWLHRRPTPPAARAADSGPGSGSASVSVSVSADAAGLDGGSGPADAD</sequence>
<dbReference type="SUPFAM" id="SSF48008">
    <property type="entry name" value="GntR ligand-binding domain-like"/>
    <property type="match status" value="1"/>
</dbReference>
<dbReference type="InterPro" id="IPR036388">
    <property type="entry name" value="WH-like_DNA-bd_sf"/>
</dbReference>
<dbReference type="PANTHER" id="PTHR43537">
    <property type="entry name" value="TRANSCRIPTIONAL REGULATOR, GNTR FAMILY"/>
    <property type="match status" value="1"/>
</dbReference>
<evidence type="ECO:0000256" key="1">
    <source>
        <dbReference type="ARBA" id="ARBA00023015"/>
    </source>
</evidence>
<feature type="compositionally biased region" description="Gly residues" evidence="4">
    <location>
        <begin position="305"/>
        <end position="315"/>
    </location>
</feature>
<dbReference type="InterPro" id="IPR008920">
    <property type="entry name" value="TF_FadR/GntR_C"/>
</dbReference>
<dbReference type="PANTHER" id="PTHR43537:SF44">
    <property type="entry name" value="GNTR FAMILY REGULATORY PROTEIN"/>
    <property type="match status" value="1"/>
</dbReference>
<dbReference type="EMBL" id="JADKYB010000008">
    <property type="protein sequence ID" value="MBM9506348.1"/>
    <property type="molecule type" value="Genomic_DNA"/>
</dbReference>
<dbReference type="Gene3D" id="1.10.10.10">
    <property type="entry name" value="Winged helix-like DNA-binding domain superfamily/Winged helix DNA-binding domain"/>
    <property type="match status" value="1"/>
</dbReference>
<dbReference type="SMART" id="SM00345">
    <property type="entry name" value="HTH_GNTR"/>
    <property type="match status" value="1"/>
</dbReference>
<name>A0ABS2TWK5_9ACTN</name>
<dbReference type="SMART" id="SM00895">
    <property type="entry name" value="FCD"/>
    <property type="match status" value="1"/>
</dbReference>
<organism evidence="6 7">
    <name type="scientific">Actinacidiphila acididurans</name>
    <dbReference type="NCBI Taxonomy" id="2784346"/>
    <lineage>
        <taxon>Bacteria</taxon>
        <taxon>Bacillati</taxon>
        <taxon>Actinomycetota</taxon>
        <taxon>Actinomycetes</taxon>
        <taxon>Kitasatosporales</taxon>
        <taxon>Streptomycetaceae</taxon>
        <taxon>Actinacidiphila</taxon>
    </lineage>
</organism>